<sequence>MIACQVNSPVRRVALISNYVLLTAGCTPHIKCRAQVSLSRREVPPGPPKPTPATSRYSASPINSENSIRSLTLIASPNNLPYKRASWKITHADIFRS</sequence>
<evidence type="ECO:0000313" key="3">
    <source>
        <dbReference type="Proteomes" id="UP001168821"/>
    </source>
</evidence>
<accession>A0AA38IMH1</accession>
<name>A0AA38IMH1_9CUCU</name>
<dbReference type="EMBL" id="JALNTZ010000003">
    <property type="protein sequence ID" value="KAJ3657634.1"/>
    <property type="molecule type" value="Genomic_DNA"/>
</dbReference>
<evidence type="ECO:0000313" key="2">
    <source>
        <dbReference type="EMBL" id="KAJ3657634.1"/>
    </source>
</evidence>
<comment type="caution">
    <text evidence="2">The sequence shown here is derived from an EMBL/GenBank/DDBJ whole genome shotgun (WGS) entry which is preliminary data.</text>
</comment>
<evidence type="ECO:0000256" key="1">
    <source>
        <dbReference type="SAM" id="MobiDB-lite"/>
    </source>
</evidence>
<feature type="region of interest" description="Disordered" evidence="1">
    <location>
        <begin position="37"/>
        <end position="61"/>
    </location>
</feature>
<reference evidence="2" key="1">
    <citation type="journal article" date="2023" name="G3 (Bethesda)">
        <title>Whole genome assemblies of Zophobas morio and Tenebrio molitor.</title>
        <authorList>
            <person name="Kaur S."/>
            <person name="Stinson S.A."/>
            <person name="diCenzo G.C."/>
        </authorList>
    </citation>
    <scope>NUCLEOTIDE SEQUENCE</scope>
    <source>
        <strain evidence="2">QUZm001</strain>
    </source>
</reference>
<dbReference type="AlphaFoldDB" id="A0AA38IMH1"/>
<dbReference type="Proteomes" id="UP001168821">
    <property type="component" value="Unassembled WGS sequence"/>
</dbReference>
<proteinExistence type="predicted"/>
<keyword evidence="3" id="KW-1185">Reference proteome</keyword>
<gene>
    <name evidence="2" type="ORF">Zmor_009421</name>
</gene>
<protein>
    <submittedName>
        <fullName evidence="2">Uncharacterized protein</fullName>
    </submittedName>
</protein>
<organism evidence="2 3">
    <name type="scientific">Zophobas morio</name>
    <dbReference type="NCBI Taxonomy" id="2755281"/>
    <lineage>
        <taxon>Eukaryota</taxon>
        <taxon>Metazoa</taxon>
        <taxon>Ecdysozoa</taxon>
        <taxon>Arthropoda</taxon>
        <taxon>Hexapoda</taxon>
        <taxon>Insecta</taxon>
        <taxon>Pterygota</taxon>
        <taxon>Neoptera</taxon>
        <taxon>Endopterygota</taxon>
        <taxon>Coleoptera</taxon>
        <taxon>Polyphaga</taxon>
        <taxon>Cucujiformia</taxon>
        <taxon>Tenebrionidae</taxon>
        <taxon>Zophobas</taxon>
    </lineage>
</organism>